<dbReference type="RefSeq" id="WP_085442366.1">
    <property type="nucleotide sequence ID" value="NZ_LVJN01000019.1"/>
</dbReference>
<proteinExistence type="predicted"/>
<dbReference type="Pfam" id="PF02811">
    <property type="entry name" value="PHP"/>
    <property type="match status" value="1"/>
</dbReference>
<reference evidence="2 3" key="1">
    <citation type="journal article" date="2016" name="BMC Genomics">
        <title>Combined genomic and structural analyses of a cultured magnetotactic bacterium reveals its niche adaptation to a dynamic environment.</title>
        <authorList>
            <person name="Araujo A.C."/>
            <person name="Morillo V."/>
            <person name="Cypriano J."/>
            <person name="Teixeira L.C."/>
            <person name="Leao P."/>
            <person name="Lyra S."/>
            <person name="Almeida L.G."/>
            <person name="Bazylinski D.A."/>
            <person name="Vasconcellos A.T."/>
            <person name="Abreu F."/>
            <person name="Lins U."/>
        </authorList>
    </citation>
    <scope>NUCLEOTIDE SEQUENCE [LARGE SCALE GENOMIC DNA]</scope>
    <source>
        <strain evidence="2 3">IT-1</strain>
    </source>
</reference>
<evidence type="ECO:0000313" key="2">
    <source>
        <dbReference type="EMBL" id="OSM04269.1"/>
    </source>
</evidence>
<dbReference type="SMART" id="SM00481">
    <property type="entry name" value="POLIIIAc"/>
    <property type="match status" value="1"/>
</dbReference>
<dbReference type="Gene3D" id="3.20.20.140">
    <property type="entry name" value="Metal-dependent hydrolases"/>
    <property type="match status" value="1"/>
</dbReference>
<keyword evidence="2" id="KW-0808">Transferase</keyword>
<name>A0A1Y2K4T3_9PROT</name>
<keyword evidence="3" id="KW-1185">Reference proteome</keyword>
<dbReference type="OrthoDB" id="9808747at2"/>
<dbReference type="GO" id="GO:0008270">
    <property type="term" value="F:zinc ion binding"/>
    <property type="evidence" value="ECO:0007669"/>
    <property type="project" value="TreeGrafter"/>
</dbReference>
<dbReference type="InterPro" id="IPR016195">
    <property type="entry name" value="Pol/histidinol_Pase-like"/>
</dbReference>
<gene>
    <name evidence="2" type="ORF">MAIT1_04138</name>
</gene>
<comment type="caution">
    <text evidence="2">The sequence shown here is derived from an EMBL/GenBank/DDBJ whole genome shotgun (WGS) entry which is preliminary data.</text>
</comment>
<dbReference type="GO" id="GO:0042578">
    <property type="term" value="F:phosphoric ester hydrolase activity"/>
    <property type="evidence" value="ECO:0007669"/>
    <property type="project" value="TreeGrafter"/>
</dbReference>
<dbReference type="STRING" id="1434232.MAIT1_04138"/>
<dbReference type="GO" id="GO:0016740">
    <property type="term" value="F:transferase activity"/>
    <property type="evidence" value="ECO:0007669"/>
    <property type="project" value="UniProtKB-KW"/>
</dbReference>
<accession>A0A1Y2K4T3</accession>
<dbReference type="InterPro" id="IPR050243">
    <property type="entry name" value="PHP_phosphatase"/>
</dbReference>
<dbReference type="PANTHER" id="PTHR36928">
    <property type="entry name" value="PHOSPHATASE YCDX-RELATED"/>
    <property type="match status" value="1"/>
</dbReference>
<sequence>MKSTHKWRFPTVEELLSHGVPDWECHVHSDYSDGKSDLTAIVERALQIGLTHVAVTEHTETDLTAGPGWFARYCDEMSHLKRVCAGRLQLGVGVEVPAADYDGGLDWGESQPEACDFILGAVHVFPDVGWLYDMGLELDPYRVIELEYRALMGLARNPQLDAIAHPGGLSNRYRKPFPDALLDEVIAEAARHEIALEWNPAYHDDAERFLLMCAKHDARVAPGSNAHAPKGMGGARAGLRQAREALLASVDSPLR</sequence>
<dbReference type="AlphaFoldDB" id="A0A1Y2K4T3"/>
<organism evidence="2 3">
    <name type="scientific">Magnetofaba australis IT-1</name>
    <dbReference type="NCBI Taxonomy" id="1434232"/>
    <lineage>
        <taxon>Bacteria</taxon>
        <taxon>Pseudomonadati</taxon>
        <taxon>Pseudomonadota</taxon>
        <taxon>Magnetococcia</taxon>
        <taxon>Magnetococcales</taxon>
        <taxon>Magnetococcaceae</taxon>
        <taxon>Magnetofaba</taxon>
    </lineage>
</organism>
<dbReference type="Proteomes" id="UP000194003">
    <property type="component" value="Unassembled WGS sequence"/>
</dbReference>
<dbReference type="GO" id="GO:0005829">
    <property type="term" value="C:cytosol"/>
    <property type="evidence" value="ECO:0007669"/>
    <property type="project" value="TreeGrafter"/>
</dbReference>
<feature type="domain" description="Polymerase/histidinol phosphatase N-terminal" evidence="1">
    <location>
        <begin position="23"/>
        <end position="100"/>
    </location>
</feature>
<dbReference type="SUPFAM" id="SSF89550">
    <property type="entry name" value="PHP domain-like"/>
    <property type="match status" value="1"/>
</dbReference>
<evidence type="ECO:0000313" key="3">
    <source>
        <dbReference type="Proteomes" id="UP000194003"/>
    </source>
</evidence>
<dbReference type="InterPro" id="IPR003141">
    <property type="entry name" value="Pol/His_phosphatase_N"/>
</dbReference>
<protein>
    <submittedName>
        <fullName evidence="2">Putative phosphotransferase domain-containing protein</fullName>
    </submittedName>
</protein>
<dbReference type="PANTHER" id="PTHR36928:SF1">
    <property type="entry name" value="PHOSPHATASE YCDX-RELATED"/>
    <property type="match status" value="1"/>
</dbReference>
<dbReference type="InterPro" id="IPR004013">
    <property type="entry name" value="PHP_dom"/>
</dbReference>
<dbReference type="EMBL" id="LVJN01000019">
    <property type="protein sequence ID" value="OSM04269.1"/>
    <property type="molecule type" value="Genomic_DNA"/>
</dbReference>
<evidence type="ECO:0000259" key="1">
    <source>
        <dbReference type="SMART" id="SM00481"/>
    </source>
</evidence>